<organism evidence="2 3">
    <name type="scientific">Methylocapsa palsarum</name>
    <dbReference type="NCBI Taxonomy" id="1612308"/>
    <lineage>
        <taxon>Bacteria</taxon>
        <taxon>Pseudomonadati</taxon>
        <taxon>Pseudomonadota</taxon>
        <taxon>Alphaproteobacteria</taxon>
        <taxon>Hyphomicrobiales</taxon>
        <taxon>Beijerinckiaceae</taxon>
        <taxon>Methylocapsa</taxon>
    </lineage>
</organism>
<sequence length="121" mass="12541">MLNIGQAMLNIGKALSLLAAGAICAAGAAAADLAESAPSNVYLFRVNCPMERYVAQWAPGSADRGQTYFRIATGNANLDCSIYDYNAATDAALPRRDCGDPGGIIQGFPGFLALLGATHCQ</sequence>
<gene>
    <name evidence="2" type="ORF">SAMN05444581_11841</name>
</gene>
<feature type="chain" id="PRO_5011767823" evidence="1">
    <location>
        <begin position="31"/>
        <end position="121"/>
    </location>
</feature>
<evidence type="ECO:0000313" key="3">
    <source>
        <dbReference type="Proteomes" id="UP000198755"/>
    </source>
</evidence>
<dbReference type="EMBL" id="FOSN01000018">
    <property type="protein sequence ID" value="SFK75957.1"/>
    <property type="molecule type" value="Genomic_DNA"/>
</dbReference>
<proteinExistence type="predicted"/>
<accession>A0A1I4C6E4</accession>
<feature type="signal peptide" evidence="1">
    <location>
        <begin position="1"/>
        <end position="30"/>
    </location>
</feature>
<reference evidence="2 3" key="1">
    <citation type="submission" date="2016-10" db="EMBL/GenBank/DDBJ databases">
        <authorList>
            <person name="de Groot N.N."/>
        </authorList>
    </citation>
    <scope>NUCLEOTIDE SEQUENCE [LARGE SCALE GENOMIC DNA]</scope>
    <source>
        <strain evidence="2 3">NE2</strain>
    </source>
</reference>
<evidence type="ECO:0000313" key="2">
    <source>
        <dbReference type="EMBL" id="SFK75957.1"/>
    </source>
</evidence>
<keyword evidence="3" id="KW-1185">Reference proteome</keyword>
<keyword evidence="1" id="KW-0732">Signal</keyword>
<dbReference type="OrthoDB" id="8448706at2"/>
<name>A0A1I4C6E4_9HYPH</name>
<dbReference type="RefSeq" id="WP_139223677.1">
    <property type="nucleotide sequence ID" value="NZ_FOSN01000018.1"/>
</dbReference>
<dbReference type="Proteomes" id="UP000198755">
    <property type="component" value="Unassembled WGS sequence"/>
</dbReference>
<dbReference type="AlphaFoldDB" id="A0A1I4C6E4"/>
<protein>
    <submittedName>
        <fullName evidence="2">Uncharacterized protein</fullName>
    </submittedName>
</protein>
<evidence type="ECO:0000256" key="1">
    <source>
        <dbReference type="SAM" id="SignalP"/>
    </source>
</evidence>